<gene>
    <name evidence="1" type="ORF">Amac_076650</name>
</gene>
<dbReference type="RefSeq" id="WP_155359271.1">
    <property type="nucleotide sequence ID" value="NZ_BAAAHL010000062.1"/>
</dbReference>
<sequence length="314" mass="33768">MTSLTIFAVLLTLLSPQVKATKWRVFRVMPPAASTPLEGVSAGASDLWVVRAGATALHWDGRVWGEDGEPYLIVGRGREMWRFADGSAGVVAGRWTGQGWTDQPLGALDAHVTEAVVAGPADVWASGLQWTDAGMRDVSWRWNGRVWRKVTTPRPVTAYAATGPSDVWAVSSIDRVTHFQHWDGSKWTATVAPGGPIEINDIVALSPAEAYAVGSVTKAEGVVLRWNGSSWSRMGRRVASGAYTHAAADGAGGVWMAERDYLVHLRNGRWMRQLSPVPQAELKGIAHVAGTGRMWAIAEGAAGQYVLSYPRTGG</sequence>
<evidence type="ECO:0000313" key="2">
    <source>
        <dbReference type="Proteomes" id="UP000331127"/>
    </source>
</evidence>
<name>A0A5M3X7B2_9ACTN</name>
<dbReference type="EMBL" id="BLAE01000054">
    <property type="protein sequence ID" value="GES14068.1"/>
    <property type="molecule type" value="Genomic_DNA"/>
</dbReference>
<protein>
    <submittedName>
        <fullName evidence="1">Uncharacterized protein</fullName>
    </submittedName>
</protein>
<organism evidence="1 2">
    <name type="scientific">Acrocarpospora macrocephala</name>
    <dbReference type="NCBI Taxonomy" id="150177"/>
    <lineage>
        <taxon>Bacteria</taxon>
        <taxon>Bacillati</taxon>
        <taxon>Actinomycetota</taxon>
        <taxon>Actinomycetes</taxon>
        <taxon>Streptosporangiales</taxon>
        <taxon>Streptosporangiaceae</taxon>
        <taxon>Acrocarpospora</taxon>
    </lineage>
</organism>
<dbReference type="Proteomes" id="UP000331127">
    <property type="component" value="Unassembled WGS sequence"/>
</dbReference>
<dbReference type="AlphaFoldDB" id="A0A5M3X7B2"/>
<proteinExistence type="predicted"/>
<comment type="caution">
    <text evidence="1">The sequence shown here is derived from an EMBL/GenBank/DDBJ whole genome shotgun (WGS) entry which is preliminary data.</text>
</comment>
<accession>A0A5M3X7B2</accession>
<keyword evidence="2" id="KW-1185">Reference proteome</keyword>
<reference evidence="1 2" key="1">
    <citation type="submission" date="2019-10" db="EMBL/GenBank/DDBJ databases">
        <title>Whole genome shotgun sequence of Acrocarpospora macrocephala NBRC 16266.</title>
        <authorList>
            <person name="Ichikawa N."/>
            <person name="Kimura A."/>
            <person name="Kitahashi Y."/>
            <person name="Komaki H."/>
            <person name="Oguchi A."/>
        </authorList>
    </citation>
    <scope>NUCLEOTIDE SEQUENCE [LARGE SCALE GENOMIC DNA]</scope>
    <source>
        <strain evidence="1 2">NBRC 16266</strain>
    </source>
</reference>
<dbReference type="OrthoDB" id="3515089at2"/>
<evidence type="ECO:0000313" key="1">
    <source>
        <dbReference type="EMBL" id="GES14068.1"/>
    </source>
</evidence>